<protein>
    <recommendedName>
        <fullName evidence="1">Putative zinc-finger domain-containing protein</fullName>
    </recommendedName>
</protein>
<evidence type="ECO:0000313" key="2">
    <source>
        <dbReference type="EMBL" id="MBB3059903.1"/>
    </source>
</evidence>
<evidence type="ECO:0000259" key="1">
    <source>
        <dbReference type="Pfam" id="PF13490"/>
    </source>
</evidence>
<dbReference type="AlphaFoldDB" id="A0A7W4WA30"/>
<keyword evidence="3" id="KW-1185">Reference proteome</keyword>
<reference evidence="2 3" key="1">
    <citation type="submission" date="2020-08" db="EMBL/GenBank/DDBJ databases">
        <title>Genomic Encyclopedia of Type Strains, Phase III (KMG-III): the genomes of soil and plant-associated and newly described type strains.</title>
        <authorList>
            <person name="Whitman W."/>
        </authorList>
    </citation>
    <scope>NUCLEOTIDE SEQUENCE [LARGE SCALE GENOMIC DNA]</scope>
    <source>
        <strain evidence="2 3">CECT 8799</strain>
    </source>
</reference>
<sequence>MNCRHATRLLSEAQERELSLSELASLKFHTAMCVGCRNFGRQIQTLRKISRAYTLGAGMEEPEKTEGRSGDGDS</sequence>
<evidence type="ECO:0000313" key="3">
    <source>
        <dbReference type="Proteomes" id="UP000535937"/>
    </source>
</evidence>
<organism evidence="2 3">
    <name type="scientific">Microbulbifer rhizosphaerae</name>
    <dbReference type="NCBI Taxonomy" id="1562603"/>
    <lineage>
        <taxon>Bacteria</taxon>
        <taxon>Pseudomonadati</taxon>
        <taxon>Pseudomonadota</taxon>
        <taxon>Gammaproteobacteria</taxon>
        <taxon>Cellvibrionales</taxon>
        <taxon>Microbulbiferaceae</taxon>
        <taxon>Microbulbifer</taxon>
    </lineage>
</organism>
<dbReference type="Pfam" id="PF13490">
    <property type="entry name" value="zf-HC2"/>
    <property type="match status" value="1"/>
</dbReference>
<accession>A0A7W4WA30</accession>
<name>A0A7W4WA30_9GAMM</name>
<dbReference type="Proteomes" id="UP000535937">
    <property type="component" value="Unassembled WGS sequence"/>
</dbReference>
<feature type="domain" description="Putative zinc-finger" evidence="1">
    <location>
        <begin position="3"/>
        <end position="37"/>
    </location>
</feature>
<dbReference type="InterPro" id="IPR027383">
    <property type="entry name" value="Znf_put"/>
</dbReference>
<comment type="caution">
    <text evidence="2">The sequence shown here is derived from an EMBL/GenBank/DDBJ whole genome shotgun (WGS) entry which is preliminary data.</text>
</comment>
<dbReference type="EMBL" id="JACHWZ010000002">
    <property type="protein sequence ID" value="MBB3059903.1"/>
    <property type="molecule type" value="Genomic_DNA"/>
</dbReference>
<gene>
    <name evidence="2" type="ORF">FHS09_000711</name>
</gene>
<proteinExistence type="predicted"/>